<dbReference type="AlphaFoldDB" id="A0A8T5V2S0"/>
<evidence type="ECO:0000259" key="1">
    <source>
        <dbReference type="Pfam" id="PF13847"/>
    </source>
</evidence>
<organism evidence="2 3">
    <name type="scientific">Methanobacterium spitsbergense</name>
    <dbReference type="NCBI Taxonomy" id="2874285"/>
    <lineage>
        <taxon>Archaea</taxon>
        <taxon>Methanobacteriati</taxon>
        <taxon>Methanobacteriota</taxon>
        <taxon>Methanomada group</taxon>
        <taxon>Methanobacteria</taxon>
        <taxon>Methanobacteriales</taxon>
        <taxon>Methanobacteriaceae</taxon>
        <taxon>Methanobacterium</taxon>
    </lineage>
</organism>
<feature type="domain" description="Methyltransferase" evidence="1">
    <location>
        <begin position="29"/>
        <end position="143"/>
    </location>
</feature>
<sequence>MTEKHGHQHHGKSSRDILSADVILKAADIKKGDKFLDAGCGDGYVSIEASDNVGSDGKVFAVDVYPDSIDIVKNEIKKRNLKNIEAIIEDITKKLPLNENSIDLALMSNVLHGFVDGGEVDQVMSNIVNVLKPGGIFAVVEFRKIESSRGPPFHVRISPEEVGNILKKYEFEVVDSQEIGEYHYMVKGVLKK</sequence>
<dbReference type="GO" id="GO:0008168">
    <property type="term" value="F:methyltransferase activity"/>
    <property type="evidence" value="ECO:0007669"/>
    <property type="project" value="UniProtKB-KW"/>
</dbReference>
<dbReference type="InterPro" id="IPR029063">
    <property type="entry name" value="SAM-dependent_MTases_sf"/>
</dbReference>
<evidence type="ECO:0000313" key="3">
    <source>
        <dbReference type="Proteomes" id="UP000825933"/>
    </source>
</evidence>
<proteinExistence type="predicted"/>
<dbReference type="Pfam" id="PF13847">
    <property type="entry name" value="Methyltransf_31"/>
    <property type="match status" value="1"/>
</dbReference>
<name>A0A8T5V2S0_9EURY</name>
<dbReference type="PANTHER" id="PTHR43861">
    <property type="entry name" value="TRANS-ACONITATE 2-METHYLTRANSFERASE-RELATED"/>
    <property type="match status" value="1"/>
</dbReference>
<accession>A0A8T5V2S0</accession>
<dbReference type="EMBL" id="JAIOUQ010000009">
    <property type="protein sequence ID" value="MBZ2166141.1"/>
    <property type="molecule type" value="Genomic_DNA"/>
</dbReference>
<reference evidence="3" key="1">
    <citation type="journal article" date="2022" name="Microbiol. Resour. Announc.">
        <title>Draft Genome Sequence of a Methanogenic Archaeon from West Spitsbergen Permafrost.</title>
        <authorList>
            <person name="Trubitsyn V."/>
            <person name="Rivkina E."/>
            <person name="Shcherbakova V."/>
        </authorList>
    </citation>
    <scope>NUCLEOTIDE SEQUENCE [LARGE SCALE GENOMIC DNA]</scope>
    <source>
        <strain evidence="3">VT</strain>
    </source>
</reference>
<dbReference type="SUPFAM" id="SSF53335">
    <property type="entry name" value="S-adenosyl-L-methionine-dependent methyltransferases"/>
    <property type="match status" value="1"/>
</dbReference>
<protein>
    <submittedName>
        <fullName evidence="2">Class I SAM-dependent methyltransferase</fullName>
    </submittedName>
</protein>
<keyword evidence="3" id="KW-1185">Reference proteome</keyword>
<dbReference type="InterPro" id="IPR025714">
    <property type="entry name" value="Methyltranfer_dom"/>
</dbReference>
<dbReference type="Proteomes" id="UP000825933">
    <property type="component" value="Unassembled WGS sequence"/>
</dbReference>
<comment type="caution">
    <text evidence="2">The sequence shown here is derived from an EMBL/GenBank/DDBJ whole genome shotgun (WGS) entry which is preliminary data.</text>
</comment>
<dbReference type="GO" id="GO:0032259">
    <property type="term" value="P:methylation"/>
    <property type="evidence" value="ECO:0007669"/>
    <property type="project" value="UniProtKB-KW"/>
</dbReference>
<keyword evidence="2" id="KW-0489">Methyltransferase</keyword>
<evidence type="ECO:0000313" key="2">
    <source>
        <dbReference type="EMBL" id="MBZ2166141.1"/>
    </source>
</evidence>
<dbReference type="RefSeq" id="WP_223791708.1">
    <property type="nucleotide sequence ID" value="NZ_JAIOUQ010000009.1"/>
</dbReference>
<gene>
    <name evidence="2" type="ORF">K8N75_08825</name>
</gene>
<dbReference type="Gene3D" id="3.40.50.150">
    <property type="entry name" value="Vaccinia Virus protein VP39"/>
    <property type="match status" value="1"/>
</dbReference>
<dbReference type="CDD" id="cd02440">
    <property type="entry name" value="AdoMet_MTases"/>
    <property type="match status" value="1"/>
</dbReference>
<keyword evidence="2" id="KW-0808">Transferase</keyword>